<evidence type="ECO:0000256" key="1">
    <source>
        <dbReference type="ARBA" id="ARBA00022737"/>
    </source>
</evidence>
<dbReference type="InterPro" id="IPR056884">
    <property type="entry name" value="NPHP3-like_N"/>
</dbReference>
<dbReference type="PANTHER" id="PTHR10039:SF15">
    <property type="entry name" value="NACHT DOMAIN-CONTAINING PROTEIN"/>
    <property type="match status" value="1"/>
</dbReference>
<proteinExistence type="predicted"/>
<dbReference type="InterPro" id="IPR054471">
    <property type="entry name" value="GPIID_WHD"/>
</dbReference>
<protein>
    <recommendedName>
        <fullName evidence="2">NACHT domain-containing protein</fullName>
    </recommendedName>
</protein>
<reference evidence="3" key="1">
    <citation type="submission" date="2022-10" db="EMBL/GenBank/DDBJ databases">
        <title>Culturing micro-colonial fungi from biological soil crusts in the Mojave desert and describing Neophaeococcomyces mojavensis, and introducing the new genera and species Taxawa tesnikishii.</title>
        <authorList>
            <person name="Kurbessoian T."/>
            <person name="Stajich J.E."/>
        </authorList>
    </citation>
    <scope>NUCLEOTIDE SEQUENCE</scope>
    <source>
        <strain evidence="3">TK_41</strain>
    </source>
</reference>
<organism evidence="3 4">
    <name type="scientific">Cladophialophora chaetospira</name>
    <dbReference type="NCBI Taxonomy" id="386627"/>
    <lineage>
        <taxon>Eukaryota</taxon>
        <taxon>Fungi</taxon>
        <taxon>Dikarya</taxon>
        <taxon>Ascomycota</taxon>
        <taxon>Pezizomycotina</taxon>
        <taxon>Eurotiomycetes</taxon>
        <taxon>Chaetothyriomycetidae</taxon>
        <taxon>Chaetothyriales</taxon>
        <taxon>Herpotrichiellaceae</taxon>
        <taxon>Cladophialophora</taxon>
    </lineage>
</organism>
<comment type="caution">
    <text evidence="3">The sequence shown here is derived from an EMBL/GenBank/DDBJ whole genome shotgun (WGS) entry which is preliminary data.</text>
</comment>
<dbReference type="SUPFAM" id="SSF52540">
    <property type="entry name" value="P-loop containing nucleoside triphosphate hydrolases"/>
    <property type="match status" value="1"/>
</dbReference>
<evidence type="ECO:0000313" key="3">
    <source>
        <dbReference type="EMBL" id="KAJ9609095.1"/>
    </source>
</evidence>
<dbReference type="Proteomes" id="UP001172673">
    <property type="component" value="Unassembled WGS sequence"/>
</dbReference>
<sequence length="692" mass="77020">MSFGFSVGDFLEVAKLIEATRKRLKGAPAEYAALADETRTLQIVVTDLKIQLEDDDIDDSVKHELQSALQNCEATLKDLNIVIDSHTELGPETSASKKLPQRIWKRLKWDSEEISKLRLRLVSARLSDIVQAVEKLNVSASNAEDAVIADWLAPATQAKLQDDYHTKVQAGTGQWILSDPAYCNWKTGAQPTLLLSGIPGAGKTFLASVIIAELQKTLIQEEDAALVFFYNSYNRTATQSRLDLVSSIMRQLFLQQSQNQDTIRTIYKEHRKAGSRPNLEEMVSSFKKLLLGFKKVTFIFDALDECRGPGGYDELKPWKYVLDLLFKLQKIPNCSTAILVLATSRPDKEIEGLFNEAEQLTIEASDSDLGIFCDANIPLIQCIANKPSRHPEIKGAICKSSRGMFLLAKLHCDTLKAKTKPREVMEALKTFQHGGDALDRAYEETMRRIQGHEHGELATKVLGILTYAAEPLTLTALRHALAVTEDTHDLDPEDDLDDPDILISSCAGLATVDSGSEVVRLVHYTTQRFLSSLDSQQLPDPHSLLASCCLNYLHLDTLRRGHVDLGDSSIRISPDEFIVPIRDFPFLAYSARYWAHHMSMTTPSLRRRTFSLLNSSGRAGSALAVLDREEEAHGRTGLHLLAYLGLDDWIREYIESGFDLNAYCDTIAASGMVLSNTVSDGNSALRAFRHTK</sequence>
<dbReference type="Gene3D" id="3.40.50.300">
    <property type="entry name" value="P-loop containing nucleotide triphosphate hydrolases"/>
    <property type="match status" value="1"/>
</dbReference>
<dbReference type="PANTHER" id="PTHR10039">
    <property type="entry name" value="AMELOGENIN"/>
    <property type="match status" value="1"/>
</dbReference>
<gene>
    <name evidence="3" type="ORF">H2200_006866</name>
</gene>
<evidence type="ECO:0000259" key="2">
    <source>
        <dbReference type="PROSITE" id="PS50837"/>
    </source>
</evidence>
<name>A0AA38X972_9EURO</name>
<feature type="domain" description="NACHT" evidence="2">
    <location>
        <begin position="191"/>
        <end position="347"/>
    </location>
</feature>
<keyword evidence="1" id="KW-0677">Repeat</keyword>
<evidence type="ECO:0000313" key="4">
    <source>
        <dbReference type="Proteomes" id="UP001172673"/>
    </source>
</evidence>
<keyword evidence="4" id="KW-1185">Reference proteome</keyword>
<dbReference type="Pfam" id="PF24883">
    <property type="entry name" value="NPHP3_N"/>
    <property type="match status" value="1"/>
</dbReference>
<dbReference type="EMBL" id="JAPDRK010000009">
    <property type="protein sequence ID" value="KAJ9609095.1"/>
    <property type="molecule type" value="Genomic_DNA"/>
</dbReference>
<dbReference type="AlphaFoldDB" id="A0AA38X972"/>
<accession>A0AA38X972</accession>
<dbReference type="InterPro" id="IPR027417">
    <property type="entry name" value="P-loop_NTPase"/>
</dbReference>
<dbReference type="Pfam" id="PF22939">
    <property type="entry name" value="WHD_GPIID"/>
    <property type="match status" value="1"/>
</dbReference>
<dbReference type="PROSITE" id="PS50837">
    <property type="entry name" value="NACHT"/>
    <property type="match status" value="1"/>
</dbReference>
<dbReference type="InterPro" id="IPR007111">
    <property type="entry name" value="NACHT_NTPase"/>
</dbReference>